<evidence type="ECO:0000313" key="3">
    <source>
        <dbReference type="Proteomes" id="UP000499080"/>
    </source>
</evidence>
<accession>A0A4Y2SC13</accession>
<keyword evidence="1" id="KW-0472">Membrane</keyword>
<dbReference type="Proteomes" id="UP000499080">
    <property type="component" value="Unassembled WGS sequence"/>
</dbReference>
<feature type="transmembrane region" description="Helical" evidence="1">
    <location>
        <begin position="67"/>
        <end position="91"/>
    </location>
</feature>
<keyword evidence="1" id="KW-1133">Transmembrane helix</keyword>
<dbReference type="EMBL" id="BGPR01020938">
    <property type="protein sequence ID" value="GBN85768.1"/>
    <property type="molecule type" value="Genomic_DNA"/>
</dbReference>
<evidence type="ECO:0000256" key="1">
    <source>
        <dbReference type="SAM" id="Phobius"/>
    </source>
</evidence>
<evidence type="ECO:0000313" key="2">
    <source>
        <dbReference type="EMBL" id="GBN85768.1"/>
    </source>
</evidence>
<comment type="caution">
    <text evidence="2">The sequence shown here is derived from an EMBL/GenBank/DDBJ whole genome shotgun (WGS) entry which is preliminary data.</text>
</comment>
<sequence length="123" mass="13930">MEVDDWSCDEQMEWEPADTVEPMEWEESFIPPQVGPSLQGTPESANMSERFRIMSFSKSVNVVQPTVLATILLLGDGATQYALALVVTVFLDIKLIKANEKDSRDICHGNRLVIFENLEYSFE</sequence>
<proteinExistence type="predicted"/>
<protein>
    <submittedName>
        <fullName evidence="2">Uncharacterized protein</fullName>
    </submittedName>
</protein>
<reference evidence="2 3" key="1">
    <citation type="journal article" date="2019" name="Sci. Rep.">
        <title>Orb-weaving spider Araneus ventricosus genome elucidates the spidroin gene catalogue.</title>
        <authorList>
            <person name="Kono N."/>
            <person name="Nakamura H."/>
            <person name="Ohtoshi R."/>
            <person name="Moran D.A.P."/>
            <person name="Shinohara A."/>
            <person name="Yoshida Y."/>
            <person name="Fujiwara M."/>
            <person name="Mori M."/>
            <person name="Tomita M."/>
            <person name="Arakawa K."/>
        </authorList>
    </citation>
    <scope>NUCLEOTIDE SEQUENCE [LARGE SCALE GENOMIC DNA]</scope>
</reference>
<keyword evidence="3" id="KW-1185">Reference proteome</keyword>
<keyword evidence="1" id="KW-0812">Transmembrane</keyword>
<dbReference type="AlphaFoldDB" id="A0A4Y2SC13"/>
<organism evidence="2 3">
    <name type="scientific">Araneus ventricosus</name>
    <name type="common">Orbweaver spider</name>
    <name type="synonym">Epeira ventricosa</name>
    <dbReference type="NCBI Taxonomy" id="182803"/>
    <lineage>
        <taxon>Eukaryota</taxon>
        <taxon>Metazoa</taxon>
        <taxon>Ecdysozoa</taxon>
        <taxon>Arthropoda</taxon>
        <taxon>Chelicerata</taxon>
        <taxon>Arachnida</taxon>
        <taxon>Araneae</taxon>
        <taxon>Araneomorphae</taxon>
        <taxon>Entelegynae</taxon>
        <taxon>Araneoidea</taxon>
        <taxon>Araneidae</taxon>
        <taxon>Araneus</taxon>
    </lineage>
</organism>
<gene>
    <name evidence="2" type="ORF">AVEN_55096_1</name>
</gene>
<name>A0A4Y2SC13_ARAVE</name>